<sequence>MSKLIGLYYMDKYENLKSKLRHLKKDINVPNASFMECWSHENLGVVRVHHGVINSEEQPIFNEDGTKCIFMIGEVFGYHNEKKNLIQKGHKFKFDNDAEYCLHLFEEYGEGSFIKLNGSFNLIIYDFFEKKLIIVNDRFAYKPMFFCKKDNLVAFSSRIKPLLNFSDKKYNMSAIYDFFGFQKIFGDKTYYKDIYSLGNAEYLIIDHKGYITKRKYWEISHNIVHRSEDEYVKILSGKLVKAMERRTSDKNKKGILLSGGLDSRAILAGDHKNKIKYGFTIGDFYNKEVEISNKVADSQDMEFYFLQRNKEYYINILEKAVEIGEGMYRFDHAHFLNYTNKLKSNVDVVFTGGLIEQLWQGSKFFYYNLQNKIKTPYLLDTNSDILEFIIYKYGVKLNNYEVFKGFNKLEFQDNLEKSLADIFSENINVNLATDFIFYNNRNPAYLNQLCLDEYIDHRLLDDTELIDFLLTVPVEFRANGHILRKSLKYLSKELTRIPTSNYGMPVYCNPYFEFLVSIFYKSYHKLKLKRYNKYYTNHSWPNRGQLLRDNKKFQMSVYNTITKLDDELFDKKTLKNLFHDHINYKKNNYEILALLLTFGKWQEMTNN</sequence>
<keyword evidence="5" id="KW-0547">Nucleotide-binding</keyword>
<dbReference type="Gene3D" id="3.40.50.620">
    <property type="entry name" value="HUPs"/>
    <property type="match status" value="1"/>
</dbReference>
<dbReference type="RefSeq" id="WP_012448936.1">
    <property type="nucleotide sequence ID" value="NC_010718.1"/>
</dbReference>
<dbReference type="InterPro" id="IPR029055">
    <property type="entry name" value="Ntn_hydrolases_N"/>
</dbReference>
<dbReference type="Pfam" id="PF00733">
    <property type="entry name" value="Asn_synthase"/>
    <property type="match status" value="1"/>
</dbReference>
<gene>
    <name evidence="7" type="ordered locus">Nther_2533</name>
</gene>
<dbReference type="EMBL" id="CP001034">
    <property type="protein sequence ID" value="ACB86093.1"/>
    <property type="molecule type" value="Genomic_DNA"/>
</dbReference>
<evidence type="ECO:0000256" key="2">
    <source>
        <dbReference type="ARBA" id="ARBA00012737"/>
    </source>
</evidence>
<feature type="binding site" evidence="5">
    <location>
        <position position="281"/>
    </location>
    <ligand>
        <name>ATP</name>
        <dbReference type="ChEBI" id="CHEBI:30616"/>
    </ligand>
</feature>
<dbReference type="InterPro" id="IPR051786">
    <property type="entry name" value="ASN_synthetase/amidase"/>
</dbReference>
<dbReference type="PANTHER" id="PTHR43284">
    <property type="entry name" value="ASPARAGINE SYNTHETASE (GLUTAMINE-HYDROLYZING)"/>
    <property type="match status" value="1"/>
</dbReference>
<dbReference type="OrthoDB" id="9763290at2"/>
<dbReference type="Proteomes" id="UP000001683">
    <property type="component" value="Chromosome"/>
</dbReference>
<dbReference type="SUPFAM" id="SSF52402">
    <property type="entry name" value="Adenine nucleotide alpha hydrolases-like"/>
    <property type="match status" value="1"/>
</dbReference>
<keyword evidence="3" id="KW-0061">Asparagine biosynthesis</keyword>
<dbReference type="eggNOG" id="COG0367">
    <property type="taxonomic scope" value="Bacteria"/>
</dbReference>
<dbReference type="GO" id="GO:0005524">
    <property type="term" value="F:ATP binding"/>
    <property type="evidence" value="ECO:0007669"/>
    <property type="project" value="UniProtKB-KW"/>
</dbReference>
<dbReference type="InterPro" id="IPR001962">
    <property type="entry name" value="Asn_synthase"/>
</dbReference>
<comment type="pathway">
    <text evidence="1">Amino-acid biosynthesis; L-asparagine biosynthesis; L-asparagine from L-aspartate (L-Gln route): step 1/1.</text>
</comment>
<accession>B2A1P6</accession>
<organism evidence="7 8">
    <name type="scientific">Natranaerobius thermophilus (strain ATCC BAA-1301 / DSM 18059 / JW/NM-WN-LF)</name>
    <dbReference type="NCBI Taxonomy" id="457570"/>
    <lineage>
        <taxon>Bacteria</taxon>
        <taxon>Bacillati</taxon>
        <taxon>Bacillota</taxon>
        <taxon>Clostridia</taxon>
        <taxon>Natranaerobiales</taxon>
        <taxon>Natranaerobiaceae</taxon>
        <taxon>Natranaerobius</taxon>
    </lineage>
</organism>
<feature type="domain" description="Glutamine amidotransferase type-2" evidence="6">
    <location>
        <begin position="1"/>
        <end position="208"/>
    </location>
</feature>
<protein>
    <recommendedName>
        <fullName evidence="2">asparagine synthase (glutamine-hydrolyzing)</fullName>
        <ecNumber evidence="2">6.3.5.4</ecNumber>
    </recommendedName>
</protein>
<dbReference type="Pfam" id="PF13537">
    <property type="entry name" value="GATase_7"/>
    <property type="match status" value="1"/>
</dbReference>
<proteinExistence type="predicted"/>
<dbReference type="SUPFAM" id="SSF56235">
    <property type="entry name" value="N-terminal nucleophile aminohydrolases (Ntn hydrolases)"/>
    <property type="match status" value="1"/>
</dbReference>
<name>B2A1P6_NATTJ</name>
<comment type="catalytic activity">
    <reaction evidence="4">
        <text>L-aspartate + L-glutamine + ATP + H2O = L-asparagine + L-glutamate + AMP + diphosphate + H(+)</text>
        <dbReference type="Rhea" id="RHEA:12228"/>
        <dbReference type="ChEBI" id="CHEBI:15377"/>
        <dbReference type="ChEBI" id="CHEBI:15378"/>
        <dbReference type="ChEBI" id="CHEBI:29985"/>
        <dbReference type="ChEBI" id="CHEBI:29991"/>
        <dbReference type="ChEBI" id="CHEBI:30616"/>
        <dbReference type="ChEBI" id="CHEBI:33019"/>
        <dbReference type="ChEBI" id="CHEBI:58048"/>
        <dbReference type="ChEBI" id="CHEBI:58359"/>
        <dbReference type="ChEBI" id="CHEBI:456215"/>
        <dbReference type="EC" id="6.3.5.4"/>
    </reaction>
</comment>
<dbReference type="PANTHER" id="PTHR43284:SF1">
    <property type="entry name" value="ASPARAGINE SYNTHETASE"/>
    <property type="match status" value="1"/>
</dbReference>
<feature type="binding site" evidence="5">
    <location>
        <position position="97"/>
    </location>
    <ligand>
        <name>L-glutamine</name>
        <dbReference type="ChEBI" id="CHEBI:58359"/>
    </ligand>
</feature>
<dbReference type="Gene3D" id="3.60.20.10">
    <property type="entry name" value="Glutamine Phosphoribosylpyrophosphate, subunit 1, domain 1"/>
    <property type="match status" value="1"/>
</dbReference>
<evidence type="ECO:0000256" key="3">
    <source>
        <dbReference type="ARBA" id="ARBA00022888"/>
    </source>
</evidence>
<dbReference type="HOGENOM" id="CLU_435915_0_0_9"/>
<keyword evidence="5" id="KW-0067">ATP-binding</keyword>
<feature type="binding site" evidence="5">
    <location>
        <position position="256"/>
    </location>
    <ligand>
        <name>ATP</name>
        <dbReference type="ChEBI" id="CHEBI:30616"/>
    </ligand>
</feature>
<evidence type="ECO:0000256" key="1">
    <source>
        <dbReference type="ARBA" id="ARBA00005187"/>
    </source>
</evidence>
<dbReference type="STRING" id="457570.Nther_2533"/>
<evidence type="ECO:0000256" key="5">
    <source>
        <dbReference type="PIRSR" id="PIRSR001589-2"/>
    </source>
</evidence>
<reference evidence="7 8" key="2">
    <citation type="journal article" date="2011" name="J. Bacteriol.">
        <title>Complete genome sequence of the anaerobic, halophilic alkalithermophile Natranaerobius thermophilus JW/NM-WN-LF.</title>
        <authorList>
            <person name="Zhao B."/>
            <person name="Mesbah N.M."/>
            <person name="Dalin E."/>
            <person name="Goodwin L."/>
            <person name="Nolan M."/>
            <person name="Pitluck S."/>
            <person name="Chertkov O."/>
            <person name="Brettin T.S."/>
            <person name="Han J."/>
            <person name="Larimer F.W."/>
            <person name="Land M.L."/>
            <person name="Hauser L."/>
            <person name="Kyrpides N."/>
            <person name="Wiegel J."/>
        </authorList>
    </citation>
    <scope>NUCLEOTIDE SEQUENCE [LARGE SCALE GENOMIC DNA]</scope>
    <source>
        <strain evidence="8">ATCC BAA-1301 / DSM 18059 / JW/NM-WN-LF</strain>
    </source>
</reference>
<dbReference type="KEGG" id="nth:Nther_2533"/>
<evidence type="ECO:0000259" key="6">
    <source>
        <dbReference type="PROSITE" id="PS51278"/>
    </source>
</evidence>
<dbReference type="GO" id="GO:0004066">
    <property type="term" value="F:asparagine synthase (glutamine-hydrolyzing) activity"/>
    <property type="evidence" value="ECO:0007669"/>
    <property type="project" value="UniProtKB-EC"/>
</dbReference>
<keyword evidence="3" id="KW-0028">Amino-acid biosynthesis</keyword>
<keyword evidence="8" id="KW-1185">Reference proteome</keyword>
<dbReference type="EC" id="6.3.5.4" evidence="2"/>
<dbReference type="GO" id="GO:0006529">
    <property type="term" value="P:asparagine biosynthetic process"/>
    <property type="evidence" value="ECO:0007669"/>
    <property type="project" value="UniProtKB-KW"/>
</dbReference>
<reference evidence="7 8" key="1">
    <citation type="submission" date="2008-04" db="EMBL/GenBank/DDBJ databases">
        <title>Complete sequence of chromosome of Natranaerobius thermophilus JW/NM-WN-LF.</title>
        <authorList>
            <consortium name="US DOE Joint Genome Institute"/>
            <person name="Copeland A."/>
            <person name="Lucas S."/>
            <person name="Lapidus A."/>
            <person name="Glavina del Rio T."/>
            <person name="Dalin E."/>
            <person name="Tice H."/>
            <person name="Bruce D."/>
            <person name="Goodwin L."/>
            <person name="Pitluck S."/>
            <person name="Chertkov O."/>
            <person name="Brettin T."/>
            <person name="Detter J.C."/>
            <person name="Han C."/>
            <person name="Kuske C.R."/>
            <person name="Schmutz J."/>
            <person name="Larimer F."/>
            <person name="Land M."/>
            <person name="Hauser L."/>
            <person name="Kyrpides N."/>
            <person name="Lykidis A."/>
            <person name="Mesbah N.M."/>
            <person name="Wiegel J."/>
        </authorList>
    </citation>
    <scope>NUCLEOTIDE SEQUENCE [LARGE SCALE GENOMIC DNA]</scope>
    <source>
        <strain evidence="8">ATCC BAA-1301 / DSM 18059 / JW/NM-WN-LF</strain>
    </source>
</reference>
<dbReference type="InterPro" id="IPR017932">
    <property type="entry name" value="GATase_2_dom"/>
</dbReference>
<evidence type="ECO:0000313" key="7">
    <source>
        <dbReference type="EMBL" id="ACB86093.1"/>
    </source>
</evidence>
<dbReference type="AlphaFoldDB" id="B2A1P6"/>
<evidence type="ECO:0000256" key="4">
    <source>
        <dbReference type="ARBA" id="ARBA00048741"/>
    </source>
</evidence>
<dbReference type="InterPro" id="IPR014729">
    <property type="entry name" value="Rossmann-like_a/b/a_fold"/>
</dbReference>
<dbReference type="InParanoid" id="B2A1P6"/>
<dbReference type="PROSITE" id="PS51278">
    <property type="entry name" value="GATASE_TYPE_2"/>
    <property type="match status" value="1"/>
</dbReference>
<evidence type="ECO:0000313" key="8">
    <source>
        <dbReference type="Proteomes" id="UP000001683"/>
    </source>
</evidence>